<comment type="caution">
    <text evidence="1">The sequence shown here is derived from an EMBL/GenBank/DDBJ whole genome shotgun (WGS) entry which is preliminary data.</text>
</comment>
<gene>
    <name evidence="1" type="ORF">Tci_558039</name>
</gene>
<organism evidence="1">
    <name type="scientific">Tanacetum cinerariifolium</name>
    <name type="common">Dalmatian daisy</name>
    <name type="synonym">Chrysanthemum cinerariifolium</name>
    <dbReference type="NCBI Taxonomy" id="118510"/>
    <lineage>
        <taxon>Eukaryota</taxon>
        <taxon>Viridiplantae</taxon>
        <taxon>Streptophyta</taxon>
        <taxon>Embryophyta</taxon>
        <taxon>Tracheophyta</taxon>
        <taxon>Spermatophyta</taxon>
        <taxon>Magnoliopsida</taxon>
        <taxon>eudicotyledons</taxon>
        <taxon>Gunneridae</taxon>
        <taxon>Pentapetalae</taxon>
        <taxon>asterids</taxon>
        <taxon>campanulids</taxon>
        <taxon>Asterales</taxon>
        <taxon>Asteraceae</taxon>
        <taxon>Asteroideae</taxon>
        <taxon>Anthemideae</taxon>
        <taxon>Anthemidinae</taxon>
        <taxon>Tanacetum</taxon>
    </lineage>
</organism>
<dbReference type="AlphaFoldDB" id="A0A699IU60"/>
<evidence type="ECO:0000313" key="1">
    <source>
        <dbReference type="EMBL" id="GEZ86066.1"/>
    </source>
</evidence>
<dbReference type="EMBL" id="BKCJ010333613">
    <property type="protein sequence ID" value="GEZ86066.1"/>
    <property type="molecule type" value="Genomic_DNA"/>
</dbReference>
<protein>
    <submittedName>
        <fullName evidence="1">RNA-directed DNA polymerase, eukaryota, reverse transcriptase zinc-binding domain protein</fullName>
    </submittedName>
</protein>
<reference evidence="1" key="1">
    <citation type="journal article" date="2019" name="Sci. Rep.">
        <title>Draft genome of Tanacetum cinerariifolium, the natural source of mosquito coil.</title>
        <authorList>
            <person name="Yamashiro T."/>
            <person name="Shiraishi A."/>
            <person name="Satake H."/>
            <person name="Nakayama K."/>
        </authorList>
    </citation>
    <scope>NUCLEOTIDE SEQUENCE</scope>
</reference>
<sequence>MTWISWKKVLAHKQDGGLGVNSIYALNHALLFKWIWRFQNYPNALWVQVVKAIHGEDGDQPLKFMFPRLFALETNTLISMAERKRQGIGLASFLRHLRGGVESTQWFTS</sequence>
<proteinExistence type="predicted"/>
<keyword evidence="1" id="KW-0548">Nucleotidyltransferase</keyword>
<keyword evidence="1" id="KW-0695">RNA-directed DNA polymerase</keyword>
<name>A0A699IU60_TANCI</name>
<dbReference type="GO" id="GO:0003964">
    <property type="term" value="F:RNA-directed DNA polymerase activity"/>
    <property type="evidence" value="ECO:0007669"/>
    <property type="project" value="UniProtKB-KW"/>
</dbReference>
<accession>A0A699IU60</accession>
<keyword evidence="1" id="KW-0808">Transferase</keyword>